<reference evidence="1 2" key="1">
    <citation type="journal article" date="2023" name="Nucleic Acids Res.">
        <title>The hologenome of Daphnia magna reveals possible DNA methylation and microbiome-mediated evolution of the host genome.</title>
        <authorList>
            <person name="Chaturvedi A."/>
            <person name="Li X."/>
            <person name="Dhandapani V."/>
            <person name="Marshall H."/>
            <person name="Kissane S."/>
            <person name="Cuenca-Cambronero M."/>
            <person name="Asole G."/>
            <person name="Calvet F."/>
            <person name="Ruiz-Romero M."/>
            <person name="Marangio P."/>
            <person name="Guigo R."/>
            <person name="Rago D."/>
            <person name="Mirbahai L."/>
            <person name="Eastwood N."/>
            <person name="Colbourne J.K."/>
            <person name="Zhou J."/>
            <person name="Mallon E."/>
            <person name="Orsini L."/>
        </authorList>
    </citation>
    <scope>NUCLEOTIDE SEQUENCE [LARGE SCALE GENOMIC DNA]</scope>
    <source>
        <strain evidence="1">LRV0_1</strain>
    </source>
</reference>
<name>A0ABQ9ZGH7_9CRUS</name>
<accession>A0ABQ9ZGH7</accession>
<evidence type="ECO:0000313" key="2">
    <source>
        <dbReference type="Proteomes" id="UP001234178"/>
    </source>
</evidence>
<dbReference type="Proteomes" id="UP001234178">
    <property type="component" value="Unassembled WGS sequence"/>
</dbReference>
<gene>
    <name evidence="1" type="ORF">OUZ56_020631</name>
</gene>
<sequence length="104" mass="11712">MTEVIPYSTIVYMFCNRPSQQHGSSCSLLKKLSLDFALLSNNLPFCSLKLLGHRYEGDSSSTRYAQPSLSMLKNLGITYFINSVLQIDNSPFNDSFWKSCSSLN</sequence>
<comment type="caution">
    <text evidence="1">The sequence shown here is derived from an EMBL/GenBank/DDBJ whole genome shotgun (WGS) entry which is preliminary data.</text>
</comment>
<dbReference type="EMBL" id="JAOYFB010000003">
    <property type="protein sequence ID" value="KAK4011514.1"/>
    <property type="molecule type" value="Genomic_DNA"/>
</dbReference>
<protein>
    <submittedName>
        <fullName evidence="1">Uncharacterized protein</fullName>
    </submittedName>
</protein>
<keyword evidence="2" id="KW-1185">Reference proteome</keyword>
<evidence type="ECO:0000313" key="1">
    <source>
        <dbReference type="EMBL" id="KAK4011514.1"/>
    </source>
</evidence>
<organism evidence="1 2">
    <name type="scientific">Daphnia magna</name>
    <dbReference type="NCBI Taxonomy" id="35525"/>
    <lineage>
        <taxon>Eukaryota</taxon>
        <taxon>Metazoa</taxon>
        <taxon>Ecdysozoa</taxon>
        <taxon>Arthropoda</taxon>
        <taxon>Crustacea</taxon>
        <taxon>Branchiopoda</taxon>
        <taxon>Diplostraca</taxon>
        <taxon>Cladocera</taxon>
        <taxon>Anomopoda</taxon>
        <taxon>Daphniidae</taxon>
        <taxon>Daphnia</taxon>
    </lineage>
</organism>
<proteinExistence type="predicted"/>